<accession>N4W9H0</accession>
<dbReference type="RefSeq" id="WP_003467965.1">
    <property type="nucleotide sequence ID" value="NZ_APML01000026.1"/>
</dbReference>
<comment type="caution">
    <text evidence="2">The sequence shown here is derived from an EMBL/GenBank/DDBJ whole genome shotgun (WGS) entry which is preliminary data.</text>
</comment>
<evidence type="ECO:0000313" key="3">
    <source>
        <dbReference type="Proteomes" id="UP000012283"/>
    </source>
</evidence>
<evidence type="ECO:0000256" key="1">
    <source>
        <dbReference type="SAM" id="MobiDB-lite"/>
    </source>
</evidence>
<feature type="region of interest" description="Disordered" evidence="1">
    <location>
        <begin position="46"/>
        <end position="66"/>
    </location>
</feature>
<evidence type="ECO:0000313" key="2">
    <source>
        <dbReference type="EMBL" id="ENH96928.1"/>
    </source>
</evidence>
<feature type="compositionally biased region" description="Basic and acidic residues" evidence="1">
    <location>
        <begin position="46"/>
        <end position="64"/>
    </location>
</feature>
<reference evidence="2 3" key="1">
    <citation type="submission" date="2013-03" db="EMBL/GenBank/DDBJ databases">
        <title>Draft genome sequence of Gracibacillus halophilus YIM-C55.5, a moderately halophilic and thermophilic organism from the Xiaochaidamu salt lake.</title>
        <authorList>
            <person name="Sugumar T."/>
            <person name="Polireddy D.R."/>
            <person name="Antony A."/>
            <person name="Madhava Y.R."/>
            <person name="Sivakumar N."/>
        </authorList>
    </citation>
    <scope>NUCLEOTIDE SEQUENCE [LARGE SCALE GENOMIC DNA]</scope>
    <source>
        <strain evidence="2 3">YIM-C55.5</strain>
    </source>
</reference>
<dbReference type="AlphaFoldDB" id="N4W9H0"/>
<dbReference type="STRING" id="1308866.J416_08082"/>
<proteinExistence type="predicted"/>
<protein>
    <submittedName>
        <fullName evidence="2">Uncharacterized protein</fullName>
    </submittedName>
</protein>
<organism evidence="2 3">
    <name type="scientific">Gracilibacillus halophilus YIM-C55.5</name>
    <dbReference type="NCBI Taxonomy" id="1308866"/>
    <lineage>
        <taxon>Bacteria</taxon>
        <taxon>Bacillati</taxon>
        <taxon>Bacillota</taxon>
        <taxon>Bacilli</taxon>
        <taxon>Bacillales</taxon>
        <taxon>Bacillaceae</taxon>
        <taxon>Gracilibacillus</taxon>
    </lineage>
</organism>
<dbReference type="EMBL" id="APML01000026">
    <property type="protein sequence ID" value="ENH96928.1"/>
    <property type="molecule type" value="Genomic_DNA"/>
</dbReference>
<name>N4W9H0_9BACI</name>
<keyword evidence="3" id="KW-1185">Reference proteome</keyword>
<sequence>MRMKWVLSSLSALAVLIWGIVAWLYFTQMNQDILLSRSHQAATIELESKSFDQPDERTETKVEETSDSSNIEQVAKAYTTGEAISIDTVLKELEIQ</sequence>
<dbReference type="Proteomes" id="UP000012283">
    <property type="component" value="Unassembled WGS sequence"/>
</dbReference>
<gene>
    <name evidence="2" type="ORF">J416_08082</name>
</gene>
<dbReference type="PATRIC" id="fig|1308866.3.peg.1632"/>